<name>A0A803MMA7_CHEQI</name>
<feature type="domain" description="PB1-like" evidence="2">
    <location>
        <begin position="8"/>
        <end position="81"/>
    </location>
</feature>
<dbReference type="Pfam" id="PF26130">
    <property type="entry name" value="PB1-like"/>
    <property type="match status" value="1"/>
</dbReference>
<organism evidence="3 4">
    <name type="scientific">Chenopodium quinoa</name>
    <name type="common">Quinoa</name>
    <dbReference type="NCBI Taxonomy" id="63459"/>
    <lineage>
        <taxon>Eukaryota</taxon>
        <taxon>Viridiplantae</taxon>
        <taxon>Streptophyta</taxon>
        <taxon>Embryophyta</taxon>
        <taxon>Tracheophyta</taxon>
        <taxon>Spermatophyta</taxon>
        <taxon>Magnoliopsida</taxon>
        <taxon>eudicotyledons</taxon>
        <taxon>Gunneridae</taxon>
        <taxon>Pentapetalae</taxon>
        <taxon>Caryophyllales</taxon>
        <taxon>Chenopodiaceae</taxon>
        <taxon>Chenopodioideae</taxon>
        <taxon>Atripliceae</taxon>
        <taxon>Chenopodium</taxon>
    </lineage>
</organism>
<evidence type="ECO:0000256" key="1">
    <source>
        <dbReference type="SAM" id="MobiDB-lite"/>
    </source>
</evidence>
<proteinExistence type="predicted"/>
<dbReference type="EnsemblPlants" id="AUR62032069-RA">
    <property type="protein sequence ID" value="AUR62032069-RA:cds"/>
    <property type="gene ID" value="AUR62032069"/>
</dbReference>
<accession>A0A803MMA7</accession>
<feature type="region of interest" description="Disordered" evidence="1">
    <location>
        <begin position="162"/>
        <end position="182"/>
    </location>
</feature>
<dbReference type="Gramene" id="AUR62032069-RA">
    <property type="protein sequence ID" value="AUR62032069-RA:cds"/>
    <property type="gene ID" value="AUR62032069"/>
</dbReference>
<reference evidence="3" key="1">
    <citation type="journal article" date="2017" name="Nature">
        <title>The genome of Chenopodium quinoa.</title>
        <authorList>
            <person name="Jarvis D.E."/>
            <person name="Ho Y.S."/>
            <person name="Lightfoot D.J."/>
            <person name="Schmoeckel S.M."/>
            <person name="Li B."/>
            <person name="Borm T.J.A."/>
            <person name="Ohyanagi H."/>
            <person name="Mineta K."/>
            <person name="Michell C.T."/>
            <person name="Saber N."/>
            <person name="Kharbatia N.M."/>
            <person name="Rupper R.R."/>
            <person name="Sharp A.R."/>
            <person name="Dally N."/>
            <person name="Boughton B.A."/>
            <person name="Woo Y.H."/>
            <person name="Gao G."/>
            <person name="Schijlen E.G.W.M."/>
            <person name="Guo X."/>
            <person name="Momin A.A."/>
            <person name="Negrao S."/>
            <person name="Al-Babili S."/>
            <person name="Gehring C."/>
            <person name="Roessner U."/>
            <person name="Jung C."/>
            <person name="Murphy K."/>
            <person name="Arold S.T."/>
            <person name="Gojobori T."/>
            <person name="van der Linden C.G."/>
            <person name="van Loo E.N."/>
            <person name="Jellen E.N."/>
            <person name="Maughan P.J."/>
            <person name="Tester M."/>
        </authorList>
    </citation>
    <scope>NUCLEOTIDE SEQUENCE [LARGE SCALE GENOMIC DNA]</scope>
    <source>
        <strain evidence="3">cv. PI 614886</strain>
    </source>
</reference>
<sequence>MNMEISPCIILHHGGKWINEEQNLTYAGGQVKVFNDLGGDFDGTFLKSLINFLGYSNVIKLHYCDPLKNVVNGVRFLSYDDCTFTKFKSLLFEYKIIDVFTEHDEDVRGFNIGSGKGPICRNKEIVMDEDVMDLGDQGKGFSQELESLDRLAVRSGQLHLDLSSDDGEDSNSDLDSPSQFDDDADCGFLVPEPKKKKIVKPKWNLNEPLRGNTEVQSSFYLGQEFEDAVVLRVRCKGKECKWYLWASLEGGNGTLTVKTLVPQHNCGWLAKVGKIRYAWIAKKYHNKFNVNLT</sequence>
<evidence type="ECO:0000313" key="3">
    <source>
        <dbReference type="EnsemblPlants" id="AUR62032069-RA:cds"/>
    </source>
</evidence>
<dbReference type="AlphaFoldDB" id="A0A803MMA7"/>
<protein>
    <recommendedName>
        <fullName evidence="2">PB1-like domain-containing protein</fullName>
    </recommendedName>
</protein>
<reference evidence="3" key="2">
    <citation type="submission" date="2021-03" db="UniProtKB">
        <authorList>
            <consortium name="EnsemblPlants"/>
        </authorList>
    </citation>
    <scope>IDENTIFICATION</scope>
</reference>
<feature type="compositionally biased region" description="Acidic residues" evidence="1">
    <location>
        <begin position="163"/>
        <end position="172"/>
    </location>
</feature>
<dbReference type="InterPro" id="IPR058594">
    <property type="entry name" value="PB1-like_dom_pln"/>
</dbReference>
<dbReference type="Proteomes" id="UP000596660">
    <property type="component" value="Unplaced"/>
</dbReference>
<evidence type="ECO:0000313" key="4">
    <source>
        <dbReference type="Proteomes" id="UP000596660"/>
    </source>
</evidence>
<evidence type="ECO:0000259" key="2">
    <source>
        <dbReference type="Pfam" id="PF26130"/>
    </source>
</evidence>
<keyword evidence="4" id="KW-1185">Reference proteome</keyword>